<dbReference type="GO" id="GO:0050661">
    <property type="term" value="F:NADP binding"/>
    <property type="evidence" value="ECO:0007669"/>
    <property type="project" value="InterPro"/>
</dbReference>
<dbReference type="Pfam" id="PF14833">
    <property type="entry name" value="NAD_binding_11"/>
    <property type="match status" value="1"/>
</dbReference>
<keyword evidence="3" id="KW-0158">Chromosome</keyword>
<accession>A0A0L0C2U3</accession>
<feature type="compositionally biased region" description="Polar residues" evidence="8">
    <location>
        <begin position="644"/>
        <end position="654"/>
    </location>
</feature>
<dbReference type="SMART" id="SM00181">
    <property type="entry name" value="EGF"/>
    <property type="match status" value="6"/>
</dbReference>
<dbReference type="SUPFAM" id="SSF48179">
    <property type="entry name" value="6-phosphogluconate dehydrogenase C-terminal domain-like"/>
    <property type="match status" value="1"/>
</dbReference>
<feature type="compositionally biased region" description="Low complexity" evidence="8">
    <location>
        <begin position="675"/>
        <end position="692"/>
    </location>
</feature>
<dbReference type="Gene3D" id="3.40.50.720">
    <property type="entry name" value="NAD(P)-binding Rossmann-like Domain"/>
    <property type="match status" value="1"/>
</dbReference>
<feature type="region of interest" description="Disordered" evidence="8">
    <location>
        <begin position="644"/>
        <end position="731"/>
    </location>
</feature>
<evidence type="ECO:0000256" key="1">
    <source>
        <dbReference type="ARBA" id="ARBA00004286"/>
    </source>
</evidence>
<dbReference type="InterPro" id="IPR009030">
    <property type="entry name" value="Growth_fac_rcpt_cys_sf"/>
</dbReference>
<dbReference type="Pfam" id="PF00650">
    <property type="entry name" value="CRAL_TRIO"/>
    <property type="match status" value="1"/>
</dbReference>
<dbReference type="InterPro" id="IPR000742">
    <property type="entry name" value="EGF"/>
</dbReference>
<dbReference type="InterPro" id="IPR006115">
    <property type="entry name" value="6PGDH_NADP-bd"/>
</dbReference>
<dbReference type="Gene3D" id="3.40.525.10">
    <property type="entry name" value="CRAL-TRIO lipid binding domain"/>
    <property type="match status" value="1"/>
</dbReference>
<dbReference type="GO" id="GO:0140673">
    <property type="term" value="P:transcription elongation-coupled chromatin remodeling"/>
    <property type="evidence" value="ECO:0007669"/>
    <property type="project" value="TreeGrafter"/>
</dbReference>
<dbReference type="InterPro" id="IPR051265">
    <property type="entry name" value="HIBADH-related_NP60_sf"/>
</dbReference>
<evidence type="ECO:0000256" key="7">
    <source>
        <dbReference type="ARBA" id="ARBA00082969"/>
    </source>
</evidence>
<comment type="caution">
    <text evidence="10">The sequence shown here is derived from an EMBL/GenBank/DDBJ whole genome shotgun (WGS) entry which is preliminary data.</text>
</comment>
<dbReference type="InterPro" id="IPR008927">
    <property type="entry name" value="6-PGluconate_DH-like_C_sf"/>
</dbReference>
<comment type="subcellular location">
    <subcellularLocation>
        <location evidence="1">Chromosome</location>
    </subcellularLocation>
</comment>
<dbReference type="InterPro" id="IPR036291">
    <property type="entry name" value="NAD(P)-bd_dom_sf"/>
</dbReference>
<evidence type="ECO:0000256" key="2">
    <source>
        <dbReference type="ARBA" id="ARBA00007598"/>
    </source>
</evidence>
<dbReference type="GO" id="GO:0000785">
    <property type="term" value="C:chromatin"/>
    <property type="evidence" value="ECO:0007669"/>
    <property type="project" value="TreeGrafter"/>
</dbReference>
<dbReference type="SUPFAM" id="SSF52087">
    <property type="entry name" value="CRAL/TRIO domain"/>
    <property type="match status" value="1"/>
</dbReference>
<dbReference type="AlphaFoldDB" id="A0A0L0C2U3"/>
<dbReference type="InterPro" id="IPR036865">
    <property type="entry name" value="CRAL-TRIO_dom_sf"/>
</dbReference>
<feature type="domain" description="PWWP" evidence="9">
    <location>
        <begin position="213"/>
        <end position="230"/>
    </location>
</feature>
<evidence type="ECO:0000313" key="10">
    <source>
        <dbReference type="EMBL" id="KNC26645.1"/>
    </source>
</evidence>
<keyword evidence="11" id="KW-1185">Reference proteome</keyword>
<organism evidence="10 11">
    <name type="scientific">Lucilia cuprina</name>
    <name type="common">Green bottle fly</name>
    <name type="synonym">Australian sheep blowfly</name>
    <dbReference type="NCBI Taxonomy" id="7375"/>
    <lineage>
        <taxon>Eukaryota</taxon>
        <taxon>Metazoa</taxon>
        <taxon>Ecdysozoa</taxon>
        <taxon>Arthropoda</taxon>
        <taxon>Hexapoda</taxon>
        <taxon>Insecta</taxon>
        <taxon>Pterygota</taxon>
        <taxon>Neoptera</taxon>
        <taxon>Endopterygota</taxon>
        <taxon>Diptera</taxon>
        <taxon>Brachycera</taxon>
        <taxon>Muscomorpha</taxon>
        <taxon>Oestroidea</taxon>
        <taxon>Calliphoridae</taxon>
        <taxon>Luciliinae</taxon>
        <taxon>Lucilia</taxon>
    </lineage>
</organism>
<dbReference type="Gene3D" id="2.30.30.140">
    <property type="match status" value="2"/>
</dbReference>
<dbReference type="PROSITE" id="PS50812">
    <property type="entry name" value="PWWP"/>
    <property type="match status" value="1"/>
</dbReference>
<name>A0A0L0C2U3_LUCCU</name>
<dbReference type="SUPFAM" id="SSF57184">
    <property type="entry name" value="Growth factor receptor domain"/>
    <property type="match status" value="2"/>
</dbReference>
<evidence type="ECO:0000256" key="5">
    <source>
        <dbReference type="ARBA" id="ARBA00034140"/>
    </source>
</evidence>
<dbReference type="Proteomes" id="UP000037069">
    <property type="component" value="Unassembled WGS sequence"/>
</dbReference>
<evidence type="ECO:0000256" key="3">
    <source>
        <dbReference type="ARBA" id="ARBA00022454"/>
    </source>
</evidence>
<feature type="non-terminal residue" evidence="10">
    <location>
        <position position="1"/>
    </location>
</feature>
<evidence type="ECO:0000259" key="9">
    <source>
        <dbReference type="PROSITE" id="PS50812"/>
    </source>
</evidence>
<dbReference type="Gene3D" id="2.10.25.10">
    <property type="entry name" value="Laminin"/>
    <property type="match status" value="3"/>
</dbReference>
<dbReference type="CDD" id="cd19941">
    <property type="entry name" value="TIL"/>
    <property type="match status" value="1"/>
</dbReference>
<evidence type="ECO:0000256" key="8">
    <source>
        <dbReference type="SAM" id="MobiDB-lite"/>
    </source>
</evidence>
<dbReference type="SUPFAM" id="SSF51735">
    <property type="entry name" value="NAD(P)-binding Rossmann-fold domains"/>
    <property type="match status" value="1"/>
</dbReference>
<gene>
    <name evidence="10" type="ORF">FF38_01344</name>
</gene>
<dbReference type="OrthoDB" id="21615at2759"/>
<dbReference type="STRING" id="7375.A0A0L0C2U3"/>
<evidence type="ECO:0000256" key="6">
    <source>
        <dbReference type="ARBA" id="ARBA00078412"/>
    </source>
</evidence>
<dbReference type="InterPro" id="IPR013328">
    <property type="entry name" value="6PGD_dom2"/>
</dbReference>
<dbReference type="InterPro" id="IPR029154">
    <property type="entry name" value="HIBADH-like_NADP-bd"/>
</dbReference>
<dbReference type="SUPFAM" id="SSF63748">
    <property type="entry name" value="Tudor/PWWP/MBT"/>
    <property type="match status" value="2"/>
</dbReference>
<sequence length="1075" mass="119992">NWDVERAFENIRRYYDFKAEHPKWLAHHTVEYFRGQFLDIKAKFLMPTPDKMGRPIVIFKSVDCFNKYPNYLQDLIEMDDLVFESLLLIPQVQERGITIIFDINGITRNFLPMLSPRLGRLINEKNKVLPFSQRYIHIIQSGFLMNAASSMIMPFLSRDFKEHRNQVVGKITANKIKFQFRIDNIMSKAKKQSLPGTSTTAVAETQEILCYKPKDLVWAKMKGFAPWPAMCEPMCSNCKNGKCECNPKFEFNNFTIKYKKEAFEKCSNGKYIASGKCECNKGYKLNVSTEICQPFCSSNCNNGDQGRCIAPEKCECNSGYKLNNSTKNCEPICSEHSKCKTKCSTTCENGKCFDANPTKCICNSGYIFSSNTNSCIPQCTNPCTNGICIAPEKCICRPGYKLNSFSKRCMLINYKESAKAQDQFSLEKLESSIKCENGGRYNKTLKLCQPLCNVECSNGNCIAANTCICNSGYILNGTTGKCESTCNTLCTDGHCDSGDCECNPGYIKSLNRRECEKLYLYILKLIFGLIFIGLIVEPPLELLNNTHKNNSKCVFFFGSRNFAWIEFNNIKPYEGPWKDQLSKLNKPAAFRQAMEDIKNHIDDPTEIDGIISKSTGIRTLPTEADFDKIRDGYSVEEEITIDTNANNVENNGETSAVEDDEGVAAKTPNKRTPKAKSTAAASTKAKSTISKSTTKRRGSAQIPATVSSASSKRKRKDSEFLNDNTTPRRKINTDALAHIGGHSSPPRRNNNSIALLERPTVKVPEQQAIDMNTRSQTLAERDIAPSDLTFGFLGLGIMGSTIVKDLICKGHKVVVWNRTMSKCEPFREAGAVVKETPMDVVDASDIIFCCVSDPKASKDLVFGNCGVLRVADLCNKAYVEMTTIDPETSQDIAEGITQSNGRYLEVQIHGTRQEAEDGMLIILAGGDRTVFEECHSCFKTIAKNTFFLGADVGNACKVNLILQTILGVSLVGLSEALALADRFSISLKDILDIFQLTSMKSDLLLAKGREMAKGDFNPQQPLSHMQKDLRLVLSMAENLDQSMPVTAITNEVFKHTKRLGYSEHDSSAVFVRSRF</sequence>
<evidence type="ECO:0000256" key="4">
    <source>
        <dbReference type="ARBA" id="ARBA00030287"/>
    </source>
</evidence>
<dbReference type="FunFam" id="3.40.50.720:FF:000058">
    <property type="entry name" value="Putative oxidoreductase GLYR1 homolog"/>
    <property type="match status" value="1"/>
</dbReference>
<dbReference type="PANTHER" id="PTHR43580">
    <property type="entry name" value="OXIDOREDUCTASE GLYR1-RELATED"/>
    <property type="match status" value="1"/>
</dbReference>
<comment type="similarity">
    <text evidence="2">Belongs to the HIBADH-related family. NP60 subfamily.</text>
</comment>
<dbReference type="PANTHER" id="PTHR43580:SF2">
    <property type="entry name" value="CYTOKINE-LIKE NUCLEAR FACTOR N-PAC"/>
    <property type="match status" value="1"/>
</dbReference>
<dbReference type="GO" id="GO:0003677">
    <property type="term" value="F:DNA binding"/>
    <property type="evidence" value="ECO:0007669"/>
    <property type="project" value="TreeGrafter"/>
</dbReference>
<dbReference type="Pfam" id="PF00855">
    <property type="entry name" value="PWWP"/>
    <property type="match status" value="1"/>
</dbReference>
<proteinExistence type="inferred from homology"/>
<evidence type="ECO:0000313" key="11">
    <source>
        <dbReference type="Proteomes" id="UP000037069"/>
    </source>
</evidence>
<dbReference type="CDD" id="cd00170">
    <property type="entry name" value="SEC14"/>
    <property type="match status" value="1"/>
</dbReference>
<dbReference type="InterPro" id="IPR001251">
    <property type="entry name" value="CRAL-TRIO_dom"/>
</dbReference>
<dbReference type="InterPro" id="IPR000313">
    <property type="entry name" value="PWWP_dom"/>
</dbReference>
<dbReference type="GO" id="GO:0051287">
    <property type="term" value="F:NAD binding"/>
    <property type="evidence" value="ECO:0007669"/>
    <property type="project" value="InterPro"/>
</dbReference>
<dbReference type="Gene3D" id="1.10.1040.10">
    <property type="entry name" value="N-(1-d-carboxylethyl)-l-norvaline Dehydrogenase, domain 2"/>
    <property type="match status" value="1"/>
</dbReference>
<protein>
    <recommendedName>
        <fullName evidence="5">Cytokine-like nuclear factor N-PAC</fullName>
    </recommendedName>
    <alternativeName>
        <fullName evidence="4">Glyoxylate reductase 1 homolog</fullName>
    </alternativeName>
    <alternativeName>
        <fullName evidence="7">Nuclear protein NP60 homolog</fullName>
    </alternativeName>
    <alternativeName>
        <fullName evidence="6">Putative oxidoreductase GLYR1 homolog</fullName>
    </alternativeName>
</protein>
<dbReference type="EMBL" id="JRES01000973">
    <property type="protein sequence ID" value="KNC26645.1"/>
    <property type="molecule type" value="Genomic_DNA"/>
</dbReference>
<dbReference type="SMART" id="SM00293">
    <property type="entry name" value="PWWP"/>
    <property type="match status" value="1"/>
</dbReference>
<dbReference type="Pfam" id="PF03446">
    <property type="entry name" value="NAD_binding_2"/>
    <property type="match status" value="1"/>
</dbReference>
<reference evidence="10 11" key="1">
    <citation type="journal article" date="2015" name="Nat. Commun.">
        <title>Lucilia cuprina genome unlocks parasitic fly biology to underpin future interventions.</title>
        <authorList>
            <person name="Anstead C.A."/>
            <person name="Korhonen P.K."/>
            <person name="Young N.D."/>
            <person name="Hall R.S."/>
            <person name="Jex A.R."/>
            <person name="Murali S.C."/>
            <person name="Hughes D.S."/>
            <person name="Lee S.F."/>
            <person name="Perry T."/>
            <person name="Stroehlein A.J."/>
            <person name="Ansell B.R."/>
            <person name="Breugelmans B."/>
            <person name="Hofmann A."/>
            <person name="Qu J."/>
            <person name="Dugan S."/>
            <person name="Lee S.L."/>
            <person name="Chao H."/>
            <person name="Dinh H."/>
            <person name="Han Y."/>
            <person name="Doddapaneni H.V."/>
            <person name="Worley K.C."/>
            <person name="Muzny D.M."/>
            <person name="Ioannidis P."/>
            <person name="Waterhouse R.M."/>
            <person name="Zdobnov E.M."/>
            <person name="James P.J."/>
            <person name="Bagnall N.H."/>
            <person name="Kotze A.C."/>
            <person name="Gibbs R.A."/>
            <person name="Richards S."/>
            <person name="Batterham P."/>
            <person name="Gasser R.B."/>
        </authorList>
    </citation>
    <scope>NUCLEOTIDE SEQUENCE [LARGE SCALE GENOMIC DNA]</scope>
    <source>
        <strain evidence="10 11">LS</strain>
        <tissue evidence="10">Full body</tissue>
    </source>
</reference>
<dbReference type="GO" id="GO:0031491">
    <property type="term" value="F:nucleosome binding"/>
    <property type="evidence" value="ECO:0007669"/>
    <property type="project" value="TreeGrafter"/>
</dbReference>